<comment type="caution">
    <text evidence="3">The sequence shown here is derived from an EMBL/GenBank/DDBJ whole genome shotgun (WGS) entry which is preliminary data.</text>
</comment>
<dbReference type="EMBL" id="JANCLU010000024">
    <property type="protein sequence ID" value="MCP8940630.1"/>
    <property type="molecule type" value="Genomic_DNA"/>
</dbReference>
<reference evidence="3 4" key="1">
    <citation type="submission" date="2022-07" db="EMBL/GenBank/DDBJ databases">
        <authorList>
            <person name="Li W.-J."/>
            <person name="Deng Q.-Q."/>
        </authorList>
    </citation>
    <scope>NUCLEOTIDE SEQUENCE [LARGE SCALE GENOMIC DNA]</scope>
    <source>
        <strain evidence="3 4">SYSU M60028</strain>
    </source>
</reference>
<keyword evidence="4" id="KW-1185">Reference proteome</keyword>
<evidence type="ECO:0000313" key="3">
    <source>
        <dbReference type="EMBL" id="MCP8940630.1"/>
    </source>
</evidence>
<protein>
    <submittedName>
        <fullName evidence="3">Uncharacterized protein</fullName>
    </submittedName>
</protein>
<dbReference type="Proteomes" id="UP001205890">
    <property type="component" value="Unassembled WGS sequence"/>
</dbReference>
<feature type="compositionally biased region" description="Low complexity" evidence="1">
    <location>
        <begin position="1"/>
        <end position="30"/>
    </location>
</feature>
<evidence type="ECO:0000256" key="2">
    <source>
        <dbReference type="SAM" id="Phobius"/>
    </source>
</evidence>
<feature type="region of interest" description="Disordered" evidence="1">
    <location>
        <begin position="1"/>
        <end position="75"/>
    </location>
</feature>
<feature type="region of interest" description="Disordered" evidence="1">
    <location>
        <begin position="266"/>
        <end position="296"/>
    </location>
</feature>
<organism evidence="3 4">
    <name type="scientific">Alsobacter ponti</name>
    <dbReference type="NCBI Taxonomy" id="2962936"/>
    <lineage>
        <taxon>Bacteria</taxon>
        <taxon>Pseudomonadati</taxon>
        <taxon>Pseudomonadota</taxon>
        <taxon>Alphaproteobacteria</taxon>
        <taxon>Hyphomicrobiales</taxon>
        <taxon>Alsobacteraceae</taxon>
        <taxon>Alsobacter</taxon>
    </lineage>
</organism>
<evidence type="ECO:0000313" key="4">
    <source>
        <dbReference type="Proteomes" id="UP001205890"/>
    </source>
</evidence>
<gene>
    <name evidence="3" type="ORF">NK718_19060</name>
</gene>
<evidence type="ECO:0000256" key="1">
    <source>
        <dbReference type="SAM" id="MobiDB-lite"/>
    </source>
</evidence>
<feature type="transmembrane region" description="Helical" evidence="2">
    <location>
        <begin position="101"/>
        <end position="121"/>
    </location>
</feature>
<keyword evidence="2" id="KW-1133">Transmembrane helix</keyword>
<dbReference type="RefSeq" id="WP_254745574.1">
    <property type="nucleotide sequence ID" value="NZ_JANCLU010000024.1"/>
</dbReference>
<feature type="compositionally biased region" description="Low complexity" evidence="1">
    <location>
        <begin position="270"/>
        <end position="286"/>
    </location>
</feature>
<keyword evidence="2" id="KW-0472">Membrane</keyword>
<keyword evidence="2" id="KW-0812">Transmembrane</keyword>
<name>A0ABT1LGK8_9HYPH</name>
<accession>A0ABT1LGK8</accession>
<sequence length="355" mass="35968">MQTPETPSSPTPATVDAPAAEAPREAQAAPVSDAKPAEAVAPAAASAPEKRAEAPSLSAGERPAPQPAVPAGGKPWLPPGVAAALRSGASRLKVEARAHGAVLAVAAVLFGAGVALGMATAGGGAPVQVARHDARQEAAAGVQAMLQWKGAMAIGPGPAQPENPRLAADLKALRANVDALRASLDDLRGLDKRVAALGQGLERVRAEAAQNATLLNGQFDKARNETTAALGQISATVKGIDQASREPAAKLAQIAEKLDRLEKGGPLTTASIQPAGPSQPPQAAAEPSPPRGRPLAGWGVHQVRNGVAIVEGPDGVYEIMQGQTVPGLGRIEGFERKGKGWQVVTARGVIEPVAR</sequence>
<proteinExistence type="predicted"/>
<feature type="compositionally biased region" description="Low complexity" evidence="1">
    <location>
        <begin position="37"/>
        <end position="47"/>
    </location>
</feature>